<reference evidence="2 3" key="1">
    <citation type="submission" date="2017-11" db="EMBL/GenBank/DDBJ databases">
        <authorList>
            <person name="Founou R.C."/>
            <person name="Founou L."/>
            <person name="Allam M."/>
            <person name="Ismail A."/>
            <person name="Essack S.Y."/>
        </authorList>
    </citation>
    <scope>NUCLEOTIDE SEQUENCE [LARGE SCALE GENOMIC DNA]</scope>
    <source>
        <strain evidence="2 3">G811N2B1</strain>
    </source>
</reference>
<evidence type="ECO:0000313" key="3">
    <source>
        <dbReference type="Proteomes" id="UP000238153"/>
    </source>
</evidence>
<evidence type="ECO:0000313" key="2">
    <source>
        <dbReference type="EMBL" id="PPJ76363.1"/>
    </source>
</evidence>
<dbReference type="GeneID" id="93780889"/>
<dbReference type="EMBL" id="PGWX01000232">
    <property type="protein sequence ID" value="PPJ76363.1"/>
    <property type="molecule type" value="Genomic_DNA"/>
</dbReference>
<dbReference type="AlphaFoldDB" id="A0A2A1KAV5"/>
<evidence type="ECO:0000313" key="1">
    <source>
        <dbReference type="EMBL" id="MDT4287347.1"/>
    </source>
</evidence>
<dbReference type="KEGG" id="shh:ShL2_01379"/>
<keyword evidence="4" id="KW-1185">Reference proteome</keyword>
<comment type="caution">
    <text evidence="2">The sequence shown here is derived from an EMBL/GenBank/DDBJ whole genome shotgun (WGS) entry which is preliminary data.</text>
</comment>
<gene>
    <name evidence="2" type="ORF">CV019_03530</name>
    <name evidence="1" type="ORF">RO950_10180</name>
</gene>
<accession>A0A2A1KAV5</accession>
<dbReference type="Proteomes" id="UP000238153">
    <property type="component" value="Unassembled WGS sequence"/>
</dbReference>
<organism evidence="2 3">
    <name type="scientific">Staphylococcus haemolyticus</name>
    <dbReference type="NCBI Taxonomy" id="1283"/>
    <lineage>
        <taxon>Bacteria</taxon>
        <taxon>Bacillati</taxon>
        <taxon>Bacillota</taxon>
        <taxon>Bacilli</taxon>
        <taxon>Bacillales</taxon>
        <taxon>Staphylococcaceae</taxon>
        <taxon>Staphylococcus</taxon>
    </lineage>
</organism>
<protein>
    <submittedName>
        <fullName evidence="2">Uncharacterized protein</fullName>
    </submittedName>
</protein>
<sequence>MDLTFEEQIKLRDIARKMTRARTIEEKWKREQEMDKLLGIYKSNTKNADLPKFVPEVSDEELEDILLGRK</sequence>
<dbReference type="RefSeq" id="WP_011275790.1">
    <property type="nucleotide sequence ID" value="NZ_BKAY01000024.1"/>
</dbReference>
<reference evidence="1 4" key="2">
    <citation type="submission" date="2023-08" db="EMBL/GenBank/DDBJ databases">
        <title>Genomic surveillance of Staphylococcus haemolyticus neonatal outbreak in southern France.</title>
        <authorList>
            <person name="Magnan C."/>
            <person name="Morsli M."/>
            <person name="Thiery B."/>
            <person name="Salipante F."/>
            <person name="Attar J."/>
            <person name="Massimo D.M."/>
            <person name="Ory J."/>
            <person name="Pantel A."/>
            <person name="Lavigne J.-P."/>
        </authorList>
    </citation>
    <scope>NUCLEOTIDE SEQUENCE [LARGE SCALE GENOMIC DNA]</scope>
    <source>
        <strain evidence="1 4">NSH026</strain>
    </source>
</reference>
<evidence type="ECO:0000313" key="4">
    <source>
        <dbReference type="Proteomes" id="UP001269271"/>
    </source>
</evidence>
<name>A0A2A1KAV5_STAHA</name>
<proteinExistence type="predicted"/>
<dbReference type="Proteomes" id="UP001269271">
    <property type="component" value="Unassembled WGS sequence"/>
</dbReference>
<dbReference type="EMBL" id="JAVSOO010000029">
    <property type="protein sequence ID" value="MDT4287347.1"/>
    <property type="molecule type" value="Genomic_DNA"/>
</dbReference>